<gene>
    <name evidence="4" type="ORF">A1O9_06969</name>
</gene>
<sequence>MSSFYLPVLLALFLTIYGVDSQACPPWVTSLITDALAQRPDFPGIQLAISSPRYGIECKTSIHSNATEFAEEPPLLVDTPWRIASITKTFTAVAALRLFEQKRLDLHAPIVNYLPQWAIPYLDQEQGVSNASKITSWMLLHHTSGLGDFASDPRWREAIVADPQYRWSQQAVLNWSATYAAPVGIPGAKYFYSDTGYTYLGLVIEHITQTGIAAAVRKLTRLDESCMPFTYWEILERTPQKIPPRAGQYYQSLDSTQWDASFDLYGAGGLVSNSLDLNHFAKALHGGQVLGKAAMELMYTTESSGTYGCGLVNMSYAGHQAWGHTGFWGAWSEHIPSLDLTVSGTQNQATVPLFDLNQFVQKFVQEECSPIYLE</sequence>
<evidence type="ECO:0000313" key="4">
    <source>
        <dbReference type="EMBL" id="KEF56779.1"/>
    </source>
</evidence>
<dbReference type="RefSeq" id="XP_013259369.1">
    <property type="nucleotide sequence ID" value="XM_013403915.1"/>
</dbReference>
<dbReference type="HOGENOM" id="CLU_020027_2_2_1"/>
<feature type="domain" description="Beta-lactamase-related" evidence="3">
    <location>
        <begin position="74"/>
        <end position="350"/>
    </location>
</feature>
<keyword evidence="2" id="KW-0732">Signal</keyword>
<proteinExistence type="inferred from homology"/>
<dbReference type="InterPro" id="IPR012338">
    <property type="entry name" value="Beta-lactam/transpept-like"/>
</dbReference>
<feature type="chain" id="PRO_5001683294" evidence="2">
    <location>
        <begin position="22"/>
        <end position="374"/>
    </location>
</feature>
<dbReference type="InterPro" id="IPR001466">
    <property type="entry name" value="Beta-lactam-related"/>
</dbReference>
<dbReference type="AlphaFoldDB" id="A0A072P9M5"/>
<dbReference type="SUPFAM" id="SSF56601">
    <property type="entry name" value="beta-lactamase/transpeptidase-like"/>
    <property type="match status" value="1"/>
</dbReference>
<comment type="caution">
    <text evidence="4">The sequence shown here is derived from an EMBL/GenBank/DDBJ whole genome shotgun (WGS) entry which is preliminary data.</text>
</comment>
<dbReference type="PANTHER" id="PTHR46825">
    <property type="entry name" value="D-ALANYL-D-ALANINE-CARBOXYPEPTIDASE/ENDOPEPTIDASE AMPH"/>
    <property type="match status" value="1"/>
</dbReference>
<dbReference type="VEuPathDB" id="FungiDB:A1O9_06969"/>
<evidence type="ECO:0000256" key="1">
    <source>
        <dbReference type="ARBA" id="ARBA00038215"/>
    </source>
</evidence>
<dbReference type="STRING" id="1182545.A0A072P9M5"/>
<reference evidence="4 5" key="1">
    <citation type="submission" date="2013-03" db="EMBL/GenBank/DDBJ databases">
        <title>The Genome Sequence of Exophiala aquamarina CBS 119918.</title>
        <authorList>
            <consortium name="The Broad Institute Genomics Platform"/>
            <person name="Cuomo C."/>
            <person name="de Hoog S."/>
            <person name="Gorbushina A."/>
            <person name="Walker B."/>
            <person name="Young S.K."/>
            <person name="Zeng Q."/>
            <person name="Gargeya S."/>
            <person name="Fitzgerald M."/>
            <person name="Haas B."/>
            <person name="Abouelleil A."/>
            <person name="Allen A.W."/>
            <person name="Alvarado L."/>
            <person name="Arachchi H.M."/>
            <person name="Berlin A.M."/>
            <person name="Chapman S.B."/>
            <person name="Gainer-Dewar J."/>
            <person name="Goldberg J."/>
            <person name="Griggs A."/>
            <person name="Gujja S."/>
            <person name="Hansen M."/>
            <person name="Howarth C."/>
            <person name="Imamovic A."/>
            <person name="Ireland A."/>
            <person name="Larimer J."/>
            <person name="McCowan C."/>
            <person name="Murphy C."/>
            <person name="Pearson M."/>
            <person name="Poon T.W."/>
            <person name="Priest M."/>
            <person name="Roberts A."/>
            <person name="Saif S."/>
            <person name="Shea T."/>
            <person name="Sisk P."/>
            <person name="Sykes S."/>
            <person name="Wortman J."/>
            <person name="Nusbaum C."/>
            <person name="Birren B."/>
        </authorList>
    </citation>
    <scope>NUCLEOTIDE SEQUENCE [LARGE SCALE GENOMIC DNA]</scope>
    <source>
        <strain evidence="4 5">CBS 119918</strain>
    </source>
</reference>
<comment type="similarity">
    <text evidence="1">Belongs to the peptidase S12 family.</text>
</comment>
<protein>
    <submittedName>
        <fullName evidence="4">Beta-lactamase</fullName>
    </submittedName>
</protein>
<dbReference type="EMBL" id="AMGV01000005">
    <property type="protein sequence ID" value="KEF56779.1"/>
    <property type="molecule type" value="Genomic_DNA"/>
</dbReference>
<organism evidence="4 5">
    <name type="scientific">Exophiala aquamarina CBS 119918</name>
    <dbReference type="NCBI Taxonomy" id="1182545"/>
    <lineage>
        <taxon>Eukaryota</taxon>
        <taxon>Fungi</taxon>
        <taxon>Dikarya</taxon>
        <taxon>Ascomycota</taxon>
        <taxon>Pezizomycotina</taxon>
        <taxon>Eurotiomycetes</taxon>
        <taxon>Chaetothyriomycetidae</taxon>
        <taxon>Chaetothyriales</taxon>
        <taxon>Herpotrichiellaceae</taxon>
        <taxon>Exophiala</taxon>
    </lineage>
</organism>
<feature type="signal peptide" evidence="2">
    <location>
        <begin position="1"/>
        <end position="21"/>
    </location>
</feature>
<evidence type="ECO:0000256" key="2">
    <source>
        <dbReference type="SAM" id="SignalP"/>
    </source>
</evidence>
<accession>A0A072P9M5</accession>
<dbReference type="InterPro" id="IPR050491">
    <property type="entry name" value="AmpC-like"/>
</dbReference>
<evidence type="ECO:0000313" key="5">
    <source>
        <dbReference type="Proteomes" id="UP000027920"/>
    </source>
</evidence>
<dbReference type="PANTHER" id="PTHR46825:SF7">
    <property type="entry name" value="D-ALANYL-D-ALANINE CARBOXYPEPTIDASE"/>
    <property type="match status" value="1"/>
</dbReference>
<dbReference type="Proteomes" id="UP000027920">
    <property type="component" value="Unassembled WGS sequence"/>
</dbReference>
<name>A0A072P9M5_9EURO</name>
<dbReference type="Pfam" id="PF00144">
    <property type="entry name" value="Beta-lactamase"/>
    <property type="match status" value="1"/>
</dbReference>
<keyword evidence="5" id="KW-1185">Reference proteome</keyword>
<dbReference type="GeneID" id="25281883"/>
<dbReference type="OrthoDB" id="5946976at2759"/>
<dbReference type="Gene3D" id="3.40.710.10">
    <property type="entry name" value="DD-peptidase/beta-lactamase superfamily"/>
    <property type="match status" value="1"/>
</dbReference>
<evidence type="ECO:0000259" key="3">
    <source>
        <dbReference type="Pfam" id="PF00144"/>
    </source>
</evidence>